<dbReference type="VEuPathDB" id="FungiDB:jhhlp_008458"/>
<dbReference type="InterPro" id="IPR016185">
    <property type="entry name" value="PreATP-grasp_dom_sf"/>
</dbReference>
<dbReference type="Gene3D" id="2.40.50.100">
    <property type="match status" value="1"/>
</dbReference>
<name>A0A2N3MY35_9PEZI</name>
<dbReference type="InterPro" id="IPR005482">
    <property type="entry name" value="Biotin_COase_C"/>
</dbReference>
<evidence type="ECO:0000259" key="7">
    <source>
        <dbReference type="PROSITE" id="PS50975"/>
    </source>
</evidence>
<dbReference type="SUPFAM" id="SSF52440">
    <property type="entry name" value="PreATP-grasp domain"/>
    <property type="match status" value="1"/>
</dbReference>
<dbReference type="OrthoDB" id="196847at2759"/>
<dbReference type="Pfam" id="PF02786">
    <property type="entry name" value="CPSase_L_D2"/>
    <property type="match status" value="1"/>
</dbReference>
<evidence type="ECO:0000259" key="8">
    <source>
        <dbReference type="PROSITE" id="PS50979"/>
    </source>
</evidence>
<dbReference type="Pfam" id="PF00364">
    <property type="entry name" value="Biotin_lipoyl"/>
    <property type="match status" value="1"/>
</dbReference>
<evidence type="ECO:0000256" key="6">
    <source>
        <dbReference type="PROSITE-ProRule" id="PRU00409"/>
    </source>
</evidence>
<dbReference type="AlphaFoldDB" id="A0A2N3MY35"/>
<dbReference type="SMART" id="SM00878">
    <property type="entry name" value="Biotin_carb_C"/>
    <property type="match status" value="1"/>
</dbReference>
<comment type="cofactor">
    <cofactor evidence="1">
        <name>biotin</name>
        <dbReference type="ChEBI" id="CHEBI:57586"/>
    </cofactor>
</comment>
<evidence type="ECO:0000313" key="10">
    <source>
        <dbReference type="Proteomes" id="UP000233524"/>
    </source>
</evidence>
<sequence length="775" mass="84814">MSMSHKTVKKPPLFQATPVFRDDGSLVIKRVLIANRGEIACRVIRTCKQQMITTVAVFADEDENSVHVKLADEAICIGPADQLPYQDIERLVQIAKSANIDGIHPGYGYLSENANFARAVAAAGMTFIGPTPDSILRLGDKRVAKEYLAQHSSVPLIPGYGGKDQDPAHLEAEADRIGYPVLIKASAGGGGKGMRVVQQKAEFQEAFLRCSSEAERSFGSRHCLIEKYIESGKHVEIQVVGDGERFISLLDRECSIQRRHQKVVEESPSPWISPKMRQDMSDAAIEIATLLKYVSAGTVEFIVDTQQETFYFLEVNTRIQVEHPITEEVLGIDIVALQLFIAAGGKLKTLPELTTVQQQGHAIEVRLCAENPFNNFLPCTGTVTTFKTASEVLGVHIPAVRYEVGVASGSSVSVHFDSMISKIVVWALDRVSAIQKLNHVLKNTVCLGLTTNQLFLQRILAHPEFQRPGYTTSFIPVHKADLLKPVNVDYVVGPMMMAAVLCSRKLGNATNALGPKLFRSIPTGFRNQPKDGKTGAREFVTCQTQVLGHDSSRDLMVTRVGADEFEVTHLQSNFTLTAAQKRVLFNKQGGVLTRRFYHAATSEPTSRFKVRLLQSGTKDAFTSGSGGELHIQLGNERHNFYGSVLGIDDYKREISIYSPHLGFSASYLISNALSWAGMFEQGKHGGGSSDAQRKYLSPMPCHILQVLAKDGSTVERGDGLLVIESMKTEIRINAEAPGIVRMQVGQGAKISEGVVMCEVLVPETDEGAEGSDSTE</sequence>
<evidence type="ECO:0000256" key="1">
    <source>
        <dbReference type="ARBA" id="ARBA00001953"/>
    </source>
</evidence>
<dbReference type="InParanoid" id="A0A2N3MY35"/>
<proteinExistence type="predicted"/>
<dbReference type="SUPFAM" id="SSF56059">
    <property type="entry name" value="Glutathione synthetase ATP-binding domain-like"/>
    <property type="match status" value="1"/>
</dbReference>
<protein>
    <submittedName>
        <fullName evidence="9">Uncharacterized protein</fullName>
    </submittedName>
</protein>
<dbReference type="SUPFAM" id="SSF51246">
    <property type="entry name" value="Rudiment single hybrid motif"/>
    <property type="match status" value="1"/>
</dbReference>
<dbReference type="FunFam" id="3.30.1490.20:FF:000003">
    <property type="entry name" value="acetyl-CoA carboxylase isoform X1"/>
    <property type="match status" value="1"/>
</dbReference>
<dbReference type="InterPro" id="IPR011053">
    <property type="entry name" value="Single_hybrid_motif"/>
</dbReference>
<dbReference type="Proteomes" id="UP000233524">
    <property type="component" value="Unassembled WGS sequence"/>
</dbReference>
<dbReference type="InterPro" id="IPR050856">
    <property type="entry name" value="Biotin_carboxylase_complex"/>
</dbReference>
<dbReference type="InterPro" id="IPR011761">
    <property type="entry name" value="ATP-grasp"/>
</dbReference>
<accession>A0A2N3MY35</accession>
<dbReference type="Pfam" id="PF02785">
    <property type="entry name" value="Biotin_carb_C"/>
    <property type="match status" value="1"/>
</dbReference>
<reference evidence="9 10" key="1">
    <citation type="journal article" date="2017" name="G3 (Bethesda)">
        <title>First Draft Genome Sequence of the Pathogenic Fungus Lomentospora prolificans (Formerly Scedosporium prolificans).</title>
        <authorList>
            <person name="Luo R."/>
            <person name="Zimin A."/>
            <person name="Workman R."/>
            <person name="Fan Y."/>
            <person name="Pertea G."/>
            <person name="Grossman N."/>
            <person name="Wear M.P."/>
            <person name="Jia B."/>
            <person name="Miller H."/>
            <person name="Casadevall A."/>
            <person name="Timp W."/>
            <person name="Zhang S.X."/>
            <person name="Salzberg S.L."/>
        </authorList>
    </citation>
    <scope>NUCLEOTIDE SEQUENCE [LARGE SCALE GENOMIC DNA]</scope>
    <source>
        <strain evidence="9 10">JHH-5317</strain>
    </source>
</reference>
<organism evidence="9 10">
    <name type="scientific">Lomentospora prolificans</name>
    <dbReference type="NCBI Taxonomy" id="41688"/>
    <lineage>
        <taxon>Eukaryota</taxon>
        <taxon>Fungi</taxon>
        <taxon>Dikarya</taxon>
        <taxon>Ascomycota</taxon>
        <taxon>Pezizomycotina</taxon>
        <taxon>Sordariomycetes</taxon>
        <taxon>Hypocreomycetidae</taxon>
        <taxon>Microascales</taxon>
        <taxon>Microascaceae</taxon>
        <taxon>Lomentospora</taxon>
    </lineage>
</organism>
<dbReference type="InterPro" id="IPR011054">
    <property type="entry name" value="Rudment_hybrid_motif"/>
</dbReference>
<feature type="domain" description="Biotin carboxylation" evidence="8">
    <location>
        <begin position="27"/>
        <end position="480"/>
    </location>
</feature>
<dbReference type="STRING" id="41688.A0A2N3MY35"/>
<dbReference type="PROSITE" id="PS50975">
    <property type="entry name" value="ATP_GRASP"/>
    <property type="match status" value="1"/>
</dbReference>
<evidence type="ECO:0000256" key="3">
    <source>
        <dbReference type="ARBA" id="ARBA00022741"/>
    </source>
</evidence>
<dbReference type="PROSITE" id="PS00867">
    <property type="entry name" value="CPSASE_2"/>
    <property type="match status" value="1"/>
</dbReference>
<dbReference type="PROSITE" id="PS00866">
    <property type="entry name" value="CPSASE_1"/>
    <property type="match status" value="1"/>
</dbReference>
<keyword evidence="4 6" id="KW-0067">ATP-binding</keyword>
<dbReference type="Gene3D" id="3.30.470.20">
    <property type="entry name" value="ATP-grasp fold, B domain"/>
    <property type="match status" value="1"/>
</dbReference>
<feature type="domain" description="ATP-grasp" evidence="7">
    <location>
        <begin position="146"/>
        <end position="343"/>
    </location>
</feature>
<dbReference type="Pfam" id="PF00289">
    <property type="entry name" value="Biotin_carb_N"/>
    <property type="match status" value="1"/>
</dbReference>
<dbReference type="GO" id="GO:0046872">
    <property type="term" value="F:metal ion binding"/>
    <property type="evidence" value="ECO:0007669"/>
    <property type="project" value="InterPro"/>
</dbReference>
<evidence type="ECO:0000313" key="9">
    <source>
        <dbReference type="EMBL" id="PKS05091.1"/>
    </source>
</evidence>
<dbReference type="GO" id="GO:0005524">
    <property type="term" value="F:ATP binding"/>
    <property type="evidence" value="ECO:0007669"/>
    <property type="project" value="UniProtKB-UniRule"/>
</dbReference>
<dbReference type="SUPFAM" id="SSF51230">
    <property type="entry name" value="Single hybrid motif"/>
    <property type="match status" value="1"/>
</dbReference>
<dbReference type="InterPro" id="IPR011764">
    <property type="entry name" value="Biotin_carboxylation_dom"/>
</dbReference>
<dbReference type="PANTHER" id="PTHR18866:SF127">
    <property type="match status" value="1"/>
</dbReference>
<evidence type="ECO:0000256" key="2">
    <source>
        <dbReference type="ARBA" id="ARBA00022598"/>
    </source>
</evidence>
<dbReference type="PANTHER" id="PTHR18866">
    <property type="entry name" value="CARBOXYLASE:PYRUVATE/ACETYL-COA/PROPIONYL-COA CARBOXYLASE"/>
    <property type="match status" value="1"/>
</dbReference>
<gene>
    <name evidence="9" type="ORF">jhhlp_008458</name>
</gene>
<comment type="caution">
    <text evidence="9">The sequence shown here is derived from an EMBL/GenBank/DDBJ whole genome shotgun (WGS) entry which is preliminary data.</text>
</comment>
<evidence type="ECO:0000256" key="4">
    <source>
        <dbReference type="ARBA" id="ARBA00022840"/>
    </source>
</evidence>
<keyword evidence="10" id="KW-1185">Reference proteome</keyword>
<dbReference type="InterPro" id="IPR005479">
    <property type="entry name" value="CPAse_ATP-bd"/>
</dbReference>
<dbReference type="InterPro" id="IPR005481">
    <property type="entry name" value="BC-like_N"/>
</dbReference>
<dbReference type="InterPro" id="IPR000089">
    <property type="entry name" value="Biotin_lipoyl"/>
</dbReference>
<evidence type="ECO:0000256" key="5">
    <source>
        <dbReference type="ARBA" id="ARBA00023267"/>
    </source>
</evidence>
<dbReference type="CDD" id="cd06850">
    <property type="entry name" value="biotinyl_domain"/>
    <property type="match status" value="1"/>
</dbReference>
<dbReference type="EMBL" id="NLAX01001623">
    <property type="protein sequence ID" value="PKS05091.1"/>
    <property type="molecule type" value="Genomic_DNA"/>
</dbReference>
<dbReference type="GO" id="GO:0016874">
    <property type="term" value="F:ligase activity"/>
    <property type="evidence" value="ECO:0007669"/>
    <property type="project" value="UniProtKB-KW"/>
</dbReference>
<keyword evidence="2" id="KW-0436">Ligase</keyword>
<keyword evidence="3 6" id="KW-0547">Nucleotide-binding</keyword>
<keyword evidence="5" id="KW-0092">Biotin</keyword>
<dbReference type="PROSITE" id="PS50979">
    <property type="entry name" value="BC"/>
    <property type="match status" value="1"/>
</dbReference>